<dbReference type="InterPro" id="IPR040663">
    <property type="entry name" value="DNA_pol_D_N"/>
</dbReference>
<dbReference type="InterPro" id="IPR041863">
    <property type="entry name" value="PolD2_C"/>
</dbReference>
<evidence type="ECO:0000256" key="4">
    <source>
        <dbReference type="ARBA" id="ARBA00023242"/>
    </source>
</evidence>
<evidence type="ECO:0000256" key="3">
    <source>
        <dbReference type="ARBA" id="ARBA00022705"/>
    </source>
</evidence>
<comment type="similarity">
    <text evidence="2">Belongs to the DNA polymerase delta/II small subunit family.</text>
</comment>
<name>A0A1Q3F468_CULTA</name>
<accession>A0A1Q3F468</accession>
<dbReference type="GO" id="GO:1902969">
    <property type="term" value="P:mitotic DNA replication"/>
    <property type="evidence" value="ECO:0007669"/>
    <property type="project" value="UniProtKB-ARBA"/>
</dbReference>
<proteinExistence type="inferred from homology"/>
<dbReference type="PANTHER" id="PTHR10416">
    <property type="entry name" value="DNA POLYMERASE DELTA SUBUNIT 2"/>
    <property type="match status" value="1"/>
</dbReference>
<dbReference type="GO" id="GO:0043625">
    <property type="term" value="C:delta DNA polymerase complex"/>
    <property type="evidence" value="ECO:0007669"/>
    <property type="project" value="TreeGrafter"/>
</dbReference>
<evidence type="ECO:0000313" key="7">
    <source>
        <dbReference type="EMBL" id="JAV22327.1"/>
    </source>
</evidence>
<evidence type="ECO:0000256" key="1">
    <source>
        <dbReference type="ARBA" id="ARBA00004123"/>
    </source>
</evidence>
<dbReference type="Pfam" id="PF04042">
    <property type="entry name" value="DNA_pol_E_B"/>
    <property type="match status" value="1"/>
</dbReference>
<evidence type="ECO:0000259" key="5">
    <source>
        <dbReference type="Pfam" id="PF04042"/>
    </source>
</evidence>
<dbReference type="AlphaFoldDB" id="A0A1Q3F468"/>
<evidence type="ECO:0000259" key="6">
    <source>
        <dbReference type="Pfam" id="PF18018"/>
    </source>
</evidence>
<dbReference type="InterPro" id="IPR007185">
    <property type="entry name" value="DNA_pol_a/d/e_bsu"/>
</dbReference>
<keyword evidence="3" id="KW-0235">DNA replication</keyword>
<dbReference type="GO" id="GO:0006271">
    <property type="term" value="P:DNA strand elongation involved in DNA replication"/>
    <property type="evidence" value="ECO:0007669"/>
    <property type="project" value="TreeGrafter"/>
</dbReference>
<dbReference type="PANTHER" id="PTHR10416:SF0">
    <property type="entry name" value="DNA POLYMERASE DELTA SUBUNIT 2"/>
    <property type="match status" value="1"/>
</dbReference>
<dbReference type="Pfam" id="PF18018">
    <property type="entry name" value="DNA_pol_D_N"/>
    <property type="match status" value="1"/>
</dbReference>
<evidence type="ECO:0000256" key="2">
    <source>
        <dbReference type="ARBA" id="ARBA00006035"/>
    </source>
</evidence>
<sequence>MLFPEDKYFTGVKTEDGEGEFKRLQVPYQYRSDKFHFKTKDFKQFAHIYATRLEEMVRLVKVRVEQKWGSKYPIKQLADLKEDCPEQCVLIGTLFKHQELKPSILREISEENQLAPQPPRSHYADDGDILILEDALQRIRLFGKLDVHSVVTGVVCAVRGKDSYEDGDGRFHVEEYLFYEGGPQKPLKTLESSPLIVLISGLNQSSPNDMSLSMELLQQWLFGNLEGFGQARDWEASSVVRVIIAGNSIKASSKPKSTLHNRPANDSTELVNAVKSVDSFMHNLAQSVSVDLMPGEFDPSNHMLPQQPMHHCMLPRAIPFQSFRGVPNPYAFEMAGQTIVGTSGQNVHDISRYSKIESPLEALESTLRWSHMAPTAPDTLPCYPYYQQDPFIIAECPHVYFAGNVAEFGTKLWEGPEGQRTRLVCVPSFSDTHTVAVVNLRTLDCQPVCFAVNEFEDGEE</sequence>
<keyword evidence="4" id="KW-0539">Nucleus</keyword>
<feature type="domain" description="DNA polymerase alpha/delta/epsilon subunit B" evidence="5">
    <location>
        <begin position="196"/>
        <end position="409"/>
    </location>
</feature>
<dbReference type="Gene3D" id="3.60.21.50">
    <property type="match status" value="1"/>
</dbReference>
<dbReference type="InterPro" id="IPR024826">
    <property type="entry name" value="DNA_pol_delta/II_ssu"/>
</dbReference>
<comment type="subcellular location">
    <subcellularLocation>
        <location evidence="1">Nucleus</location>
    </subcellularLocation>
</comment>
<dbReference type="EMBL" id="GFDL01012718">
    <property type="protein sequence ID" value="JAV22327.1"/>
    <property type="molecule type" value="Transcribed_RNA"/>
</dbReference>
<organism evidence="7">
    <name type="scientific">Culex tarsalis</name>
    <name type="common">Encephalitis mosquito</name>
    <dbReference type="NCBI Taxonomy" id="7177"/>
    <lineage>
        <taxon>Eukaryota</taxon>
        <taxon>Metazoa</taxon>
        <taxon>Ecdysozoa</taxon>
        <taxon>Arthropoda</taxon>
        <taxon>Hexapoda</taxon>
        <taxon>Insecta</taxon>
        <taxon>Pterygota</taxon>
        <taxon>Neoptera</taxon>
        <taxon>Endopterygota</taxon>
        <taxon>Diptera</taxon>
        <taxon>Nematocera</taxon>
        <taxon>Culicoidea</taxon>
        <taxon>Culicidae</taxon>
        <taxon>Culicinae</taxon>
        <taxon>Culicini</taxon>
        <taxon>Culex</taxon>
        <taxon>Culex</taxon>
    </lineage>
</organism>
<dbReference type="CDD" id="cd07387">
    <property type="entry name" value="MPP_PolD2_C"/>
    <property type="match status" value="1"/>
</dbReference>
<feature type="domain" description="DNA polymerase delta subunit OB-fold" evidence="6">
    <location>
        <begin position="44"/>
        <end position="176"/>
    </location>
</feature>
<protein>
    <submittedName>
        <fullName evidence="7">Putative dna polymerase delta regulatory subunit 55</fullName>
    </submittedName>
</protein>
<dbReference type="GO" id="GO:0003677">
    <property type="term" value="F:DNA binding"/>
    <property type="evidence" value="ECO:0007669"/>
    <property type="project" value="InterPro"/>
</dbReference>
<dbReference type="FunFam" id="3.60.21.50:FF:000002">
    <property type="entry name" value="DNA polymerase delta small subunit"/>
    <property type="match status" value="1"/>
</dbReference>
<reference evidence="7" key="1">
    <citation type="submission" date="2017-01" db="EMBL/GenBank/DDBJ databases">
        <title>A deep insight into the sialotranscriptome of adult male and female Cluex tarsalis mosquitoes.</title>
        <authorList>
            <person name="Ribeiro J.M."/>
            <person name="Moreira F."/>
            <person name="Bernard K.A."/>
            <person name="Calvo E."/>
        </authorList>
    </citation>
    <scope>NUCLEOTIDE SEQUENCE</scope>
    <source>
        <strain evidence="7">Kern County</strain>
        <tissue evidence="7">Salivary glands</tissue>
    </source>
</reference>